<dbReference type="InterPro" id="IPR000477">
    <property type="entry name" value="RT_dom"/>
</dbReference>
<feature type="transmembrane region" description="Helical" evidence="2">
    <location>
        <begin position="53"/>
        <end position="71"/>
    </location>
</feature>
<organism evidence="4 5">
    <name type="scientific">Centaurea solstitialis</name>
    <name type="common">yellow star-thistle</name>
    <dbReference type="NCBI Taxonomy" id="347529"/>
    <lineage>
        <taxon>Eukaryota</taxon>
        <taxon>Viridiplantae</taxon>
        <taxon>Streptophyta</taxon>
        <taxon>Embryophyta</taxon>
        <taxon>Tracheophyta</taxon>
        <taxon>Spermatophyta</taxon>
        <taxon>Magnoliopsida</taxon>
        <taxon>eudicotyledons</taxon>
        <taxon>Gunneridae</taxon>
        <taxon>Pentapetalae</taxon>
        <taxon>asterids</taxon>
        <taxon>campanulids</taxon>
        <taxon>Asterales</taxon>
        <taxon>Asteraceae</taxon>
        <taxon>Carduoideae</taxon>
        <taxon>Cardueae</taxon>
        <taxon>Centaureinae</taxon>
        <taxon>Centaurea</taxon>
    </lineage>
</organism>
<dbReference type="Pfam" id="PF14111">
    <property type="entry name" value="DUF4283"/>
    <property type="match status" value="1"/>
</dbReference>
<dbReference type="InterPro" id="IPR043502">
    <property type="entry name" value="DNA/RNA_pol_sf"/>
</dbReference>
<feature type="transmembrane region" description="Helical" evidence="2">
    <location>
        <begin position="96"/>
        <end position="115"/>
    </location>
</feature>
<sequence>MGIGMIAIRIQMYWNRLSRGWKYAVVWIVRSLELIGGLIRFAFLVWLTCPLSWLFRISCLALIESLILAGVGDKLADWIKLAVCVYWKSRRWMDGWGFWSSVIFNGVIRLGYFWIEGSGLFFGVGNYDWATNSYWADLFKDLLWADAIENYLWAINSLWVVLFIKFKGLMEIYGLQFCWADNLNIGLGVASWICVWENEIFSYWAALLLKIGDVSDHSLLSGSEIGGLVTPIVKLEGVVTPELNSMASEEVAKSDIGLVDKLEAIDDSIADEEDDSEDLVEGVLDKENSNRPRGSVGRISNLKRILRNALGVNMDSSISSAISKDIPQELSSLGSPKRNEKKVEAISNSIVSLSTGKSDLISDKVDLVPAISVIDKSASINVEKILKQVKEANVVIDKEKHEVFSVGDSDNLKGSVGGSDESQNLGEYMKDSEQYLKNVINMFNRPTKESLIVGGGGSIQVKDRKMAAENLVPMDGVNCNQRSPLKFSFGVAVGDQQEVRGGQGKSDSNIVNGVKDGADLVMDDADSVQVGTNGDANEKKNANPWGFNGVTLADKIRGNTDSKVTLSFKAPIRLEDGRQVVRFSKEVIMEGAKTNSMLIVAHFVGASLPFFVLNNSLNRLWKRCGLVNVASNYKGYYLLKFNNEEGMKYVLENGPWMINGVPLFVKKWEVGYYLERPDLKKLPVWVNLYGVPLEVWNVKGLSELASGIGVPLALDRATEERCLKQMGRAGFARVLVEVTADRSICDEVVCLMPSLDGLSEKEVIVRAEYSWKPPRCSHCCTFGHSFAACGMRPLTEAEKSVKAKMEEKSGGKNMDDGFQVMGKRNRPVAAVSKGNVGNGQPLNTRGWVNQRFGPRKEEVKGVKVSNGASLGSQNRGERSWQVRKQGIQVQNGIDKKKERVFEVGQSSGVKKVGTVDKKNGQQIGVRNQGQQQEGRKMGMFSDEKEGVGVRIGKESKSGTGLEKKQGNAQLGRRVVIKGKENQLEGGLDSQVVLEQIPLNNSFELLNKSDALKETEMFEDDGDDFDENFDEEFDEKEWLEQKLAVNGFIEQGIFPSKLVFDSWNVRQIEYFRSVQRSCDVFENQNVPDFMQSVEEDLVGKGKGIVGPYSVTHETKVIKGNLRKFCREIFGNWGWVSNNSVCEGRTRIIVGWDPNIVKMEFFEFFEQVIHGRFLHISSNKSFFCSWVYAANDVVARRFLWDQLREFKQMVKEDAWLILGDFNVSLDPSDSSRGSSAVSRGMIDFRECLKDIEVEDINASGLHFTWSQKPLAKEGSKGLLKKIDRVLGNLGFVGDFPSAHVSFLPFGVSDHSPAVVSLPNLSSFRPRPFKFCNYLADNKGFLPLVLDAWSLDFPGCSMFSVVSKLKVVKKGLRKLKLDHGDVSKNVERLRGDLGRIQLDCDLDPENGDLRDLGAVYLKALKDALCDEEKFLRQRSKVQWLKEGDSNTAYFHSMVKSNVNRSRIEEVESMDGKCFIGSEVPNQFVLHFKRVLGTSEAVETIFEPDSLFLKKLSKEQADFMVRPIDDKEIREAIFGIDDLKAPGPDGFSSRFYKKSWPVIGSEICEAVKQFFHNGKLLKEVNATVLSLVPKSQTPRKVADFRPIACCNVLYKCISKVLVGRLKNYLDVLVDKNQSAFIPNRQICDNVLLAQELMRGYHRQRGTRRCAFKVDIQKAYDTVNWSFLETALKWFGFHPCMICWIMKCVTTASFTIRVNGEHYGFFPGMRGLRQGDPLSPYLFTLVMEVLTLMVKRKVKDSSEFKFHPRCEKIGLTHLSFADDLLMFCYGDSASVKVLKDALMEFGGVSGLKPSMEKSTCFLGNVVGINRKEILEVLPFKLGTLPVRYLGVPLISTKLFHRDCLVLIDKVKKRVLDWKNKWLSFAGRLQLINSVLSSISVYWASLFLIPISAVKEIDKLLRSFLWSNGEAVRGKAKVAWKTVCTPRSKGGLGVRDLRKWNHVLLTKQIWKIIGNGENLWVKWIHEYRLKGKCFWDVGSVFDAPWFWIKMVRFREKFRDHLVHMLGDGRSTFLWSDNWHSVGPLSRLNYGVRDKVMWKNKQGIMMDCTVNIVWNDLYFDYPNAAWSNLIWFSQGIPRHVFFLWLAIKEKLRTLDRLGAWKVTEDSLCVLCNDGMESHSHLFVECSYSKEVWRCLEGMSGVYNLILNLNGADNSWADLVSELIKVNYGKSIWSVVHRLLFAAGVYFLWQERNKRRHGEAHRSCVVLARQILDLIRMKLMGLRVKNNSQTRRVASIWDLKVENDGFHTKSDFSGDGW</sequence>
<name>A0AA38SFF9_9ASTR</name>
<dbReference type="EMBL" id="JARYMX010000307">
    <property type="protein sequence ID" value="KAJ9535361.1"/>
    <property type="molecule type" value="Genomic_DNA"/>
</dbReference>
<dbReference type="Proteomes" id="UP001172457">
    <property type="component" value="Unassembled WGS sequence"/>
</dbReference>
<protein>
    <recommendedName>
        <fullName evidence="3">Reverse transcriptase domain-containing protein</fullName>
    </recommendedName>
</protein>
<dbReference type="Pfam" id="PF13966">
    <property type="entry name" value="zf-RVT"/>
    <property type="match status" value="1"/>
</dbReference>
<dbReference type="InterPro" id="IPR026960">
    <property type="entry name" value="RVT-Znf"/>
</dbReference>
<keyword evidence="2" id="KW-1133">Transmembrane helix</keyword>
<evidence type="ECO:0000256" key="1">
    <source>
        <dbReference type="SAM" id="MobiDB-lite"/>
    </source>
</evidence>
<feature type="domain" description="Reverse transcriptase" evidence="3">
    <location>
        <begin position="1565"/>
        <end position="1844"/>
    </location>
</feature>
<reference evidence="4" key="1">
    <citation type="submission" date="2023-03" db="EMBL/GenBank/DDBJ databases">
        <title>Chromosome-scale reference genome and RAD-based genetic map of yellow starthistle (Centaurea solstitialis) reveal putative structural variation and QTLs associated with invader traits.</title>
        <authorList>
            <person name="Reatini B."/>
            <person name="Cang F.A."/>
            <person name="Jiang Q."/>
            <person name="Mckibben M.T.W."/>
            <person name="Barker M.S."/>
            <person name="Rieseberg L.H."/>
            <person name="Dlugosch K.M."/>
        </authorList>
    </citation>
    <scope>NUCLEOTIDE SEQUENCE</scope>
    <source>
        <strain evidence="4">CAN-66</strain>
        <tissue evidence="4">Leaf</tissue>
    </source>
</reference>
<keyword evidence="5" id="KW-1185">Reference proteome</keyword>
<dbReference type="SUPFAM" id="SSF56219">
    <property type="entry name" value="DNase I-like"/>
    <property type="match status" value="1"/>
</dbReference>
<dbReference type="SUPFAM" id="SSF56672">
    <property type="entry name" value="DNA/RNA polymerases"/>
    <property type="match status" value="1"/>
</dbReference>
<feature type="region of interest" description="Disordered" evidence="1">
    <location>
        <begin position="858"/>
        <end position="880"/>
    </location>
</feature>
<evidence type="ECO:0000259" key="3">
    <source>
        <dbReference type="PROSITE" id="PS50878"/>
    </source>
</evidence>
<dbReference type="CDD" id="cd01650">
    <property type="entry name" value="RT_nLTR_like"/>
    <property type="match status" value="1"/>
</dbReference>
<evidence type="ECO:0000313" key="5">
    <source>
        <dbReference type="Proteomes" id="UP001172457"/>
    </source>
</evidence>
<dbReference type="PANTHER" id="PTHR33116">
    <property type="entry name" value="REVERSE TRANSCRIPTASE ZINC-BINDING DOMAIN-CONTAINING PROTEIN-RELATED-RELATED"/>
    <property type="match status" value="1"/>
</dbReference>
<dbReference type="InterPro" id="IPR025558">
    <property type="entry name" value="DUF4283"/>
</dbReference>
<evidence type="ECO:0000256" key="2">
    <source>
        <dbReference type="SAM" id="Phobius"/>
    </source>
</evidence>
<gene>
    <name evidence="4" type="ORF">OSB04_un001523</name>
</gene>
<evidence type="ECO:0000313" key="4">
    <source>
        <dbReference type="EMBL" id="KAJ9535361.1"/>
    </source>
</evidence>
<dbReference type="InterPro" id="IPR036691">
    <property type="entry name" value="Endo/exonu/phosph_ase_sf"/>
</dbReference>
<dbReference type="PROSITE" id="PS50878">
    <property type="entry name" value="RT_POL"/>
    <property type="match status" value="1"/>
</dbReference>
<feature type="transmembrane region" description="Helical" evidence="2">
    <location>
        <begin position="21"/>
        <end position="47"/>
    </location>
</feature>
<keyword evidence="2" id="KW-0812">Transmembrane</keyword>
<dbReference type="PANTHER" id="PTHR33116:SF78">
    <property type="entry name" value="OS12G0587133 PROTEIN"/>
    <property type="match status" value="1"/>
</dbReference>
<dbReference type="Gene3D" id="3.60.10.10">
    <property type="entry name" value="Endonuclease/exonuclease/phosphatase"/>
    <property type="match status" value="1"/>
</dbReference>
<comment type="caution">
    <text evidence="4">The sequence shown here is derived from an EMBL/GenBank/DDBJ whole genome shotgun (WGS) entry which is preliminary data.</text>
</comment>
<dbReference type="Pfam" id="PF00078">
    <property type="entry name" value="RVT_1"/>
    <property type="match status" value="1"/>
</dbReference>
<accession>A0AA38SFF9</accession>
<keyword evidence="2" id="KW-0472">Membrane</keyword>
<proteinExistence type="predicted"/>